<protein>
    <submittedName>
        <fullName evidence="2">Transposase IS4</fullName>
    </submittedName>
</protein>
<name>A0AAW1KGK0_POPJA</name>
<dbReference type="AlphaFoldDB" id="A0AAW1KGK0"/>
<dbReference type="PANTHER" id="PTHR47272">
    <property type="entry name" value="DDE_TNP_1_7 DOMAIN-CONTAINING PROTEIN"/>
    <property type="match status" value="1"/>
</dbReference>
<sequence length="145" mass="16902">MIAQYNKYMGGVDLHDNGVSNYRINVRGKKWWWPLFINLLDSTSVNAWKIYNIANETQMTQLELKSYIAVRLMKTEDDNPNRKINQAVGSSIPEVRLANIGHVISMDADKAGHRCKLRKSHTIYIWVKCKTHLHLKCFEAYHKKI</sequence>
<dbReference type="EMBL" id="JASPKY010000242">
    <property type="protein sequence ID" value="KAK9717365.1"/>
    <property type="molecule type" value="Genomic_DNA"/>
</dbReference>
<dbReference type="Pfam" id="PF13843">
    <property type="entry name" value="DDE_Tnp_1_7"/>
    <property type="match status" value="1"/>
</dbReference>
<evidence type="ECO:0000313" key="3">
    <source>
        <dbReference type="Proteomes" id="UP001458880"/>
    </source>
</evidence>
<evidence type="ECO:0000259" key="1">
    <source>
        <dbReference type="Pfam" id="PF13843"/>
    </source>
</evidence>
<organism evidence="2 3">
    <name type="scientific">Popillia japonica</name>
    <name type="common">Japanese beetle</name>
    <dbReference type="NCBI Taxonomy" id="7064"/>
    <lineage>
        <taxon>Eukaryota</taxon>
        <taxon>Metazoa</taxon>
        <taxon>Ecdysozoa</taxon>
        <taxon>Arthropoda</taxon>
        <taxon>Hexapoda</taxon>
        <taxon>Insecta</taxon>
        <taxon>Pterygota</taxon>
        <taxon>Neoptera</taxon>
        <taxon>Endopterygota</taxon>
        <taxon>Coleoptera</taxon>
        <taxon>Polyphaga</taxon>
        <taxon>Scarabaeiformia</taxon>
        <taxon>Scarabaeidae</taxon>
        <taxon>Rutelinae</taxon>
        <taxon>Popillia</taxon>
    </lineage>
</organism>
<dbReference type="PANTHER" id="PTHR47272:SF1">
    <property type="entry name" value="PIGGYBAC TRANSPOSABLE ELEMENT-DERIVED PROTEIN 3-LIKE"/>
    <property type="match status" value="1"/>
</dbReference>
<dbReference type="Proteomes" id="UP001458880">
    <property type="component" value="Unassembled WGS sequence"/>
</dbReference>
<accession>A0AAW1KGK0</accession>
<keyword evidence="3" id="KW-1185">Reference proteome</keyword>
<proteinExistence type="predicted"/>
<evidence type="ECO:0000313" key="2">
    <source>
        <dbReference type="EMBL" id="KAK9717365.1"/>
    </source>
</evidence>
<feature type="domain" description="PiggyBac transposable element-derived protein" evidence="1">
    <location>
        <begin position="1"/>
        <end position="48"/>
    </location>
</feature>
<dbReference type="InterPro" id="IPR029526">
    <property type="entry name" value="PGBD"/>
</dbReference>
<reference evidence="2 3" key="1">
    <citation type="journal article" date="2024" name="BMC Genomics">
        <title>De novo assembly and annotation of Popillia japonica's genome with initial clues to its potential as an invasive pest.</title>
        <authorList>
            <person name="Cucini C."/>
            <person name="Boschi S."/>
            <person name="Funari R."/>
            <person name="Cardaioli E."/>
            <person name="Iannotti N."/>
            <person name="Marturano G."/>
            <person name="Paoli F."/>
            <person name="Bruttini M."/>
            <person name="Carapelli A."/>
            <person name="Frati F."/>
            <person name="Nardi F."/>
        </authorList>
    </citation>
    <scope>NUCLEOTIDE SEQUENCE [LARGE SCALE GENOMIC DNA]</scope>
    <source>
        <strain evidence="2">DMR45628</strain>
    </source>
</reference>
<gene>
    <name evidence="2" type="ORF">QE152_g23772</name>
</gene>
<comment type="caution">
    <text evidence="2">The sequence shown here is derived from an EMBL/GenBank/DDBJ whole genome shotgun (WGS) entry which is preliminary data.</text>
</comment>